<gene>
    <name evidence="3" type="ORF">DICPUDRAFT_147427</name>
</gene>
<feature type="compositionally biased region" description="Low complexity" evidence="2">
    <location>
        <begin position="593"/>
        <end position="670"/>
    </location>
</feature>
<dbReference type="GO" id="GO:0005819">
    <property type="term" value="C:spindle"/>
    <property type="evidence" value="ECO:0000318"/>
    <property type="project" value="GO_Central"/>
</dbReference>
<accession>F0Z8G3</accession>
<dbReference type="GO" id="GO:0051256">
    <property type="term" value="P:mitotic spindle midzone assembly"/>
    <property type="evidence" value="ECO:0000318"/>
    <property type="project" value="GO_Central"/>
</dbReference>
<dbReference type="GO" id="GO:1990023">
    <property type="term" value="C:mitotic spindle midzone"/>
    <property type="evidence" value="ECO:0000318"/>
    <property type="project" value="GO_Central"/>
</dbReference>
<dbReference type="Pfam" id="PF03999">
    <property type="entry name" value="MAP65_ASE1"/>
    <property type="match status" value="1"/>
</dbReference>
<dbReference type="Gene3D" id="1.20.58.1520">
    <property type="match status" value="1"/>
</dbReference>
<name>F0Z8G3_DICPU</name>
<feature type="compositionally biased region" description="Polar residues" evidence="2">
    <location>
        <begin position="735"/>
        <end position="749"/>
    </location>
</feature>
<dbReference type="GeneID" id="10509610"/>
<dbReference type="EMBL" id="GL870952">
    <property type="protein sequence ID" value="EGC39720.1"/>
    <property type="molecule type" value="Genomic_DNA"/>
</dbReference>
<organism evidence="3 4">
    <name type="scientific">Dictyostelium purpureum</name>
    <name type="common">Slime mold</name>
    <dbReference type="NCBI Taxonomy" id="5786"/>
    <lineage>
        <taxon>Eukaryota</taxon>
        <taxon>Amoebozoa</taxon>
        <taxon>Evosea</taxon>
        <taxon>Eumycetozoa</taxon>
        <taxon>Dictyostelia</taxon>
        <taxon>Dictyosteliales</taxon>
        <taxon>Dictyosteliaceae</taxon>
        <taxon>Dictyostelium</taxon>
    </lineage>
</organism>
<protein>
    <submittedName>
        <fullName evidence="3">Uncharacterized protein</fullName>
    </submittedName>
</protein>
<proteinExistence type="predicted"/>
<dbReference type="VEuPathDB" id="AmoebaDB:DICPUDRAFT_147427"/>
<dbReference type="InParanoid" id="F0Z8G3"/>
<dbReference type="STRING" id="5786.F0Z8G3"/>
<feature type="region of interest" description="Disordered" evidence="2">
    <location>
        <begin position="386"/>
        <end position="407"/>
    </location>
</feature>
<dbReference type="eggNOG" id="KOG4302">
    <property type="taxonomic scope" value="Eukaryota"/>
</dbReference>
<reference evidence="4" key="1">
    <citation type="journal article" date="2011" name="Genome Biol.">
        <title>Comparative genomics of the social amoebae Dictyostelium discoideum and Dictyostelium purpureum.</title>
        <authorList>
            <consortium name="US DOE Joint Genome Institute (JGI-PGF)"/>
            <person name="Sucgang R."/>
            <person name="Kuo A."/>
            <person name="Tian X."/>
            <person name="Salerno W."/>
            <person name="Parikh A."/>
            <person name="Feasley C.L."/>
            <person name="Dalin E."/>
            <person name="Tu H."/>
            <person name="Huang E."/>
            <person name="Barry K."/>
            <person name="Lindquist E."/>
            <person name="Shapiro H."/>
            <person name="Bruce D."/>
            <person name="Schmutz J."/>
            <person name="Salamov A."/>
            <person name="Fey P."/>
            <person name="Gaudet P."/>
            <person name="Anjard C."/>
            <person name="Babu M.M."/>
            <person name="Basu S."/>
            <person name="Bushmanova Y."/>
            <person name="van der Wel H."/>
            <person name="Katoh-Kurasawa M."/>
            <person name="Dinh C."/>
            <person name="Coutinho P.M."/>
            <person name="Saito T."/>
            <person name="Elias M."/>
            <person name="Schaap P."/>
            <person name="Kay R.R."/>
            <person name="Henrissat B."/>
            <person name="Eichinger L."/>
            <person name="Rivero F."/>
            <person name="Putnam N.H."/>
            <person name="West C.M."/>
            <person name="Loomis W.F."/>
            <person name="Chisholm R.L."/>
            <person name="Shaulsky G."/>
            <person name="Strassmann J.E."/>
            <person name="Queller D.C."/>
            <person name="Kuspa A."/>
            <person name="Grigoriev I.V."/>
        </authorList>
    </citation>
    <scope>NUCLEOTIDE SEQUENCE [LARGE SCALE GENOMIC DNA]</scope>
    <source>
        <strain evidence="4">QSDP1</strain>
    </source>
</reference>
<evidence type="ECO:0000256" key="2">
    <source>
        <dbReference type="SAM" id="MobiDB-lite"/>
    </source>
</evidence>
<dbReference type="PANTHER" id="PTHR19321">
    <property type="entry name" value="PROTEIN REGULATOR OF CYTOKINESIS 1 PRC1-RELATED"/>
    <property type="match status" value="1"/>
</dbReference>
<evidence type="ECO:0000313" key="4">
    <source>
        <dbReference type="Proteomes" id="UP000001064"/>
    </source>
</evidence>
<sequence length="749" mass="85026">MIENINNNSDDISSNISNSNNSFNIENYYKIVNDSITKFNDILDSIIEDSQEKLKENQILREELLNVIQNKILKLEEKESILKNQKIQLLKEIELILVELDLQPNLFTSDSDIKNQYAQLIDSFNTTKLISSQIILIDAYHTNLKNIYNENKNKLNKLFEQLNHLYDDLGLNEDKSALQFKEIGLPSNKRIQEFEIEIQRLKEIQNGIIDKLLVSKSSVIKLKEELELSNEESAEINNLINQLNKINNSSDQQSKQIKSLVQILYKLESMNKDLSNLKNKRVNQISKLSNTIDKDYIQLGIESNDEFRIKFQKEKESTLKKHSSVSPKLINCLLVESERLLELKKLKFKDQFDSKLKILENLWEQLCIPKENRNLKSIINNNNNNKEQQEEQQNDQDSQNDKNQDRLDIENNNSYYYNLETLELVNKEIEYLTGLLASMKVILEKVKRREWIKSEMKKFENSASDSNRFKGSSVRLLEEAKFRKTISREFPKLTEDLVRELAEWEGANNKRFFYYGEPYLDLMNSETERPDFDLLHLKLLTKKDHISEGTSNGQAAVSYVNIDSTTTNSNKNTTTPNTPTQHSKKPVPLIKRPSLSSLPTSNNSVSSSPKAVSPTSKLSKTLSSINFSTTTSTTTTKPPTLKPSSSPSSLSTSTNSLTNTPSKLSSSSPSIGGNITPIKKESSTKSLHGTTPSKNSQSTTTPSKSSSSTTPLKSSSSSVGSGNITTPLKRESSIPKLSTPITNKNSKKQ</sequence>
<dbReference type="OMA" id="EWEGANN"/>
<dbReference type="RefSeq" id="XP_003283706.1">
    <property type="nucleotide sequence ID" value="XM_003283658.1"/>
</dbReference>
<dbReference type="GO" id="GO:0005737">
    <property type="term" value="C:cytoplasm"/>
    <property type="evidence" value="ECO:0000318"/>
    <property type="project" value="GO_Central"/>
</dbReference>
<evidence type="ECO:0000256" key="1">
    <source>
        <dbReference type="SAM" id="Coils"/>
    </source>
</evidence>
<dbReference type="InterPro" id="IPR007145">
    <property type="entry name" value="MAP65_Ase1_PRC1"/>
</dbReference>
<feature type="compositionally biased region" description="Low complexity" evidence="2">
    <location>
        <begin position="690"/>
        <end position="718"/>
    </location>
</feature>
<keyword evidence="1" id="KW-0175">Coiled coil</keyword>
<dbReference type="KEGG" id="dpp:DICPUDRAFT_147427"/>
<dbReference type="PANTHER" id="PTHR19321:SF41">
    <property type="entry name" value="FASCETTO-RELATED"/>
    <property type="match status" value="1"/>
</dbReference>
<dbReference type="Proteomes" id="UP000001064">
    <property type="component" value="Unassembled WGS sequence"/>
</dbReference>
<dbReference type="AlphaFoldDB" id="F0Z8G3"/>
<dbReference type="GO" id="GO:0008017">
    <property type="term" value="F:microtubule binding"/>
    <property type="evidence" value="ECO:0000318"/>
    <property type="project" value="GO_Central"/>
</dbReference>
<dbReference type="GO" id="GO:0000226">
    <property type="term" value="P:microtubule cytoskeleton organization"/>
    <property type="evidence" value="ECO:0000318"/>
    <property type="project" value="GO_Central"/>
</dbReference>
<dbReference type="OrthoDB" id="642895at2759"/>
<feature type="coiled-coil region" evidence="1">
    <location>
        <begin position="47"/>
        <end position="92"/>
    </location>
</feature>
<evidence type="ECO:0000313" key="3">
    <source>
        <dbReference type="EMBL" id="EGC39720.1"/>
    </source>
</evidence>
<keyword evidence="4" id="KW-1185">Reference proteome</keyword>
<feature type="region of interest" description="Disordered" evidence="2">
    <location>
        <begin position="561"/>
        <end position="749"/>
    </location>
</feature>
<feature type="compositionally biased region" description="Low complexity" evidence="2">
    <location>
        <begin position="564"/>
        <end position="580"/>
    </location>
</feature>
<feature type="coiled-coil region" evidence="1">
    <location>
        <begin position="219"/>
        <end position="287"/>
    </location>
</feature>